<evidence type="ECO:0000256" key="3">
    <source>
        <dbReference type="ARBA" id="ARBA00023163"/>
    </source>
</evidence>
<dbReference type="Pfam" id="PF00532">
    <property type="entry name" value="Peripla_BP_1"/>
    <property type="match status" value="1"/>
</dbReference>
<dbReference type="EMBL" id="CP102453">
    <property type="protein sequence ID" value="UUX35399.1"/>
    <property type="molecule type" value="Genomic_DNA"/>
</dbReference>
<reference evidence="5 6" key="1">
    <citation type="submission" date="2022-08" db="EMBL/GenBank/DDBJ databases">
        <title>Aerococcaceae sp. nov isolated from spoiled eye mask.</title>
        <authorList>
            <person name="Zhou G."/>
            <person name="Xie X.-B."/>
            <person name="Shi Q.-S."/>
            <person name="Wang Y.-S."/>
            <person name="Wen X."/>
            <person name="Peng H."/>
            <person name="Yang X.-J."/>
            <person name="Tao H.-B."/>
            <person name="Huang X.-M."/>
        </authorList>
    </citation>
    <scope>NUCLEOTIDE SEQUENCE [LARGE SCALE GENOMIC DNA]</scope>
    <source>
        <strain evidence="6">DM20194951</strain>
    </source>
</reference>
<dbReference type="InterPro" id="IPR001761">
    <property type="entry name" value="Peripla_BP/Lac1_sug-bd_dom"/>
</dbReference>
<feature type="domain" description="HTH gntR-type" evidence="4">
    <location>
        <begin position="3"/>
        <end position="71"/>
    </location>
</feature>
<dbReference type="PRINTS" id="PR00035">
    <property type="entry name" value="HTHGNTR"/>
</dbReference>
<dbReference type="PANTHER" id="PTHR30146">
    <property type="entry name" value="LACI-RELATED TRANSCRIPTIONAL REPRESSOR"/>
    <property type="match status" value="1"/>
</dbReference>
<keyword evidence="1" id="KW-0805">Transcription regulation</keyword>
<dbReference type="SMART" id="SM00345">
    <property type="entry name" value="HTH_GNTR"/>
    <property type="match status" value="1"/>
</dbReference>
<gene>
    <name evidence="5" type="ORF">NRE15_07075</name>
</gene>
<dbReference type="InterPro" id="IPR036390">
    <property type="entry name" value="WH_DNA-bd_sf"/>
</dbReference>
<dbReference type="CDD" id="cd01541">
    <property type="entry name" value="PBP1_AraR"/>
    <property type="match status" value="1"/>
</dbReference>
<evidence type="ECO:0000256" key="2">
    <source>
        <dbReference type="ARBA" id="ARBA00023125"/>
    </source>
</evidence>
<dbReference type="Proteomes" id="UP001315967">
    <property type="component" value="Chromosome"/>
</dbReference>
<dbReference type="SUPFAM" id="SSF46785">
    <property type="entry name" value="Winged helix' DNA-binding domain"/>
    <property type="match status" value="1"/>
</dbReference>
<dbReference type="CDD" id="cd07377">
    <property type="entry name" value="WHTH_GntR"/>
    <property type="match status" value="1"/>
</dbReference>
<keyword evidence="6" id="KW-1185">Reference proteome</keyword>
<accession>A0ABY5PA26</accession>
<dbReference type="Gene3D" id="3.40.50.2300">
    <property type="match status" value="2"/>
</dbReference>
<organism evidence="5 6">
    <name type="scientific">Fundicoccus culcitae</name>
    <dbReference type="NCBI Taxonomy" id="2969821"/>
    <lineage>
        <taxon>Bacteria</taxon>
        <taxon>Bacillati</taxon>
        <taxon>Bacillota</taxon>
        <taxon>Bacilli</taxon>
        <taxon>Lactobacillales</taxon>
        <taxon>Aerococcaceae</taxon>
        <taxon>Fundicoccus</taxon>
    </lineage>
</organism>
<name>A0ABY5PA26_9LACT</name>
<evidence type="ECO:0000256" key="1">
    <source>
        <dbReference type="ARBA" id="ARBA00023015"/>
    </source>
</evidence>
<keyword evidence="2" id="KW-0238">DNA-binding</keyword>
<dbReference type="InterPro" id="IPR000524">
    <property type="entry name" value="Tscrpt_reg_HTH_GntR"/>
</dbReference>
<keyword evidence="3" id="KW-0804">Transcription</keyword>
<dbReference type="PANTHER" id="PTHR30146:SF150">
    <property type="entry name" value="ARABINOSE METABOLISM TRANSCRIPTIONAL REPRESSOR"/>
    <property type="match status" value="1"/>
</dbReference>
<dbReference type="PROSITE" id="PS50949">
    <property type="entry name" value="HTH_GNTR"/>
    <property type="match status" value="1"/>
</dbReference>
<dbReference type="InterPro" id="IPR036388">
    <property type="entry name" value="WH-like_DNA-bd_sf"/>
</dbReference>
<dbReference type="SUPFAM" id="SSF53822">
    <property type="entry name" value="Periplasmic binding protein-like I"/>
    <property type="match status" value="1"/>
</dbReference>
<evidence type="ECO:0000313" key="5">
    <source>
        <dbReference type="EMBL" id="UUX35399.1"/>
    </source>
</evidence>
<dbReference type="InterPro" id="IPR028082">
    <property type="entry name" value="Peripla_BP_I"/>
</dbReference>
<protein>
    <submittedName>
        <fullName evidence="5">GntR family transcriptional regulator</fullName>
    </submittedName>
</protein>
<dbReference type="InterPro" id="IPR033532">
    <property type="entry name" value="AraR_ligand_bind_dom"/>
</dbReference>
<evidence type="ECO:0000259" key="4">
    <source>
        <dbReference type="PROSITE" id="PS50949"/>
    </source>
</evidence>
<proteinExistence type="predicted"/>
<dbReference type="RefSeq" id="WP_313794887.1">
    <property type="nucleotide sequence ID" value="NZ_CP102453.1"/>
</dbReference>
<dbReference type="Gene3D" id="1.10.10.10">
    <property type="entry name" value="Winged helix-like DNA-binding domain superfamily/Winged helix DNA-binding domain"/>
    <property type="match status" value="1"/>
</dbReference>
<evidence type="ECO:0000313" key="6">
    <source>
        <dbReference type="Proteomes" id="UP001315967"/>
    </source>
</evidence>
<sequence>MNKTKYQVIADDLRNKILLKEYLPDEVIPSELQLQEIYDVSRHTVREAINLLVNEGYLRKKKGSGTYVDSNKPSNQMNHTTSKTIGVIITYMSDYIFPDIVRGIERTLRKHGYSMMLASTGNDYAQEKLCLEQMIKQGVQGLIVEPTKSNQFNPNIALYTSIRNNGIPVVMINANYEELDIPSIALNDVKSGFVAAEAVMEAGHKEILLVSKIDDLQGKLRMKGFFKACEKYKIDFNPDNILTYTTETRLDVAEKVFDKLKHNPNITAIVGYNDQIVYQIISLLNQYDIRIPEDISIVGNDHYIAQTINLIDLTTIEHPKEQLGMDAAEWVVEAVQTGKQNDSIFYQPKLIPGSTVKSLNS</sequence>
<dbReference type="Pfam" id="PF00392">
    <property type="entry name" value="GntR"/>
    <property type="match status" value="1"/>
</dbReference>